<dbReference type="EMBL" id="BK016133">
    <property type="protein sequence ID" value="DAF97561.1"/>
    <property type="molecule type" value="Genomic_DNA"/>
</dbReference>
<accession>A0A8S5UST1</accession>
<protein>
    <submittedName>
        <fullName evidence="1">Uncharacterized protein</fullName>
    </submittedName>
</protein>
<evidence type="ECO:0000313" key="1">
    <source>
        <dbReference type="EMBL" id="DAF97561.1"/>
    </source>
</evidence>
<name>A0A8S5UST1_9CAUD</name>
<sequence length="532" mass="58750">MASYNSFASAGQRISFKIESLKLIRVHGFQNQYLRPFRTAMTNTVENNIREMTDKFNGSIPTNMISEACNNFIMPSDRVETYQGQSMAVAMPNGWGDNRYTFIMIVETTADNLITRELIAGYTDCRDVAMRGIQDILISPNTVFYVNTVTKLSQRSVNGIQIPTVAGSYSVIGSGFSVDAYNGAATWRMTPQNLIQSAKASNVVGMSTLPADGHQPIIGSDYRKVQQAAVLTNRTNNSPTNVFSKIIENMATTINADAMTGMVDPVRAQATVQAAVADPSILNSIFMGALYNYFSARVAHFDYKFLQQICPYLEQITQVDDTGYETTQYQGQWDKPTIESIMAVVVSNVVTSFMTTSSLTAIEFTSTNMLPISNMGGLSNFATQTTITDIRGYSQMINLAQFIPAYQQRLTDELGPIVSRGNNVGFTLYVRADMGVDIFMRLKYDNGIEEAFVFPMFADSIISPMLTTSTDLYRHNAADINTAMDIVTDVYDEKLFGGSARQGWSNEPAVDFNGTVNTNMGYGINNPNGQHY</sequence>
<reference evidence="1" key="1">
    <citation type="journal article" date="2021" name="Proc. Natl. Acad. Sci. U.S.A.">
        <title>A Catalog of Tens of Thousands of Viruses from Human Metagenomes Reveals Hidden Associations with Chronic Diseases.</title>
        <authorList>
            <person name="Tisza M.J."/>
            <person name="Buck C.B."/>
        </authorList>
    </citation>
    <scope>NUCLEOTIDE SEQUENCE</scope>
    <source>
        <strain evidence="1">CtijX18</strain>
    </source>
</reference>
<organism evidence="1">
    <name type="scientific">Myoviridae sp. ctijX18</name>
    <dbReference type="NCBI Taxonomy" id="2825154"/>
    <lineage>
        <taxon>Viruses</taxon>
        <taxon>Duplodnaviria</taxon>
        <taxon>Heunggongvirae</taxon>
        <taxon>Uroviricota</taxon>
        <taxon>Caudoviricetes</taxon>
    </lineage>
</organism>
<proteinExistence type="predicted"/>